<feature type="transmembrane region" description="Helical" evidence="1">
    <location>
        <begin position="12"/>
        <end position="29"/>
    </location>
</feature>
<organism evidence="2 3">
    <name type="scientific">Clostridium rhizosphaerae</name>
    <dbReference type="NCBI Taxonomy" id="2803861"/>
    <lineage>
        <taxon>Bacteria</taxon>
        <taxon>Bacillati</taxon>
        <taxon>Bacillota</taxon>
        <taxon>Clostridia</taxon>
        <taxon>Eubacteriales</taxon>
        <taxon>Clostridiaceae</taxon>
        <taxon>Clostridium</taxon>
    </lineage>
</organism>
<dbReference type="Proteomes" id="UP000632377">
    <property type="component" value="Unassembled WGS sequence"/>
</dbReference>
<reference evidence="2 3" key="1">
    <citation type="submission" date="2021-01" db="EMBL/GenBank/DDBJ databases">
        <title>Genome public.</title>
        <authorList>
            <person name="Liu C."/>
            <person name="Sun Q."/>
        </authorList>
    </citation>
    <scope>NUCLEOTIDE SEQUENCE [LARGE SCALE GENOMIC DNA]</scope>
    <source>
        <strain evidence="2 3">YIM B02515</strain>
    </source>
</reference>
<comment type="caution">
    <text evidence="2">The sequence shown here is derived from an EMBL/GenBank/DDBJ whole genome shotgun (WGS) entry which is preliminary data.</text>
</comment>
<evidence type="ECO:0000313" key="2">
    <source>
        <dbReference type="EMBL" id="MBL4935760.1"/>
    </source>
</evidence>
<evidence type="ECO:0000313" key="3">
    <source>
        <dbReference type="Proteomes" id="UP000632377"/>
    </source>
</evidence>
<proteinExistence type="predicted"/>
<keyword evidence="3" id="KW-1185">Reference proteome</keyword>
<keyword evidence="1" id="KW-0472">Membrane</keyword>
<dbReference type="RefSeq" id="WP_202748351.1">
    <property type="nucleotide sequence ID" value="NZ_JAESWC010000002.1"/>
</dbReference>
<name>A0ABS1T8U2_9CLOT</name>
<evidence type="ECO:0008006" key="4">
    <source>
        <dbReference type="Google" id="ProtNLM"/>
    </source>
</evidence>
<accession>A0ABS1T8U2</accession>
<keyword evidence="1" id="KW-0812">Transmembrane</keyword>
<dbReference type="EMBL" id="JAESWC010000002">
    <property type="protein sequence ID" value="MBL4935760.1"/>
    <property type="molecule type" value="Genomic_DNA"/>
</dbReference>
<evidence type="ECO:0000256" key="1">
    <source>
        <dbReference type="SAM" id="Phobius"/>
    </source>
</evidence>
<sequence length="134" mass="15471">MKDILINQIIPDVLYLVLTTIFGLIAYYVKQYLNSHSSMIETQKQQIVEKIGMERYENDVKIAKQIILAVEQMGREFKWESEIKHTKAVEMISQRTGLGTNDIYNIIKATVAEFNKDRNTSINTVQTNNETANK</sequence>
<keyword evidence="1" id="KW-1133">Transmembrane helix</keyword>
<protein>
    <recommendedName>
        <fullName evidence="4">Phage holin, LL-H family</fullName>
    </recommendedName>
</protein>
<gene>
    <name evidence="2" type="ORF">JK636_08315</name>
</gene>